<dbReference type="AlphaFoldDB" id="A0AAV0RL87"/>
<name>A0AAV0RL87_9ROSI</name>
<evidence type="ECO:0000256" key="2">
    <source>
        <dbReference type="ARBA" id="ARBA00022723"/>
    </source>
</evidence>
<evidence type="ECO:0000259" key="7">
    <source>
        <dbReference type="PROSITE" id="PS50016"/>
    </source>
</evidence>
<dbReference type="InterPro" id="IPR011011">
    <property type="entry name" value="Znf_FYVE_PHD"/>
</dbReference>
<dbReference type="PANTHER" id="PTHR45915:SF2">
    <property type="entry name" value="TOUTATIS, ISOFORM E"/>
    <property type="match status" value="1"/>
</dbReference>
<keyword evidence="4" id="KW-0862">Zinc</keyword>
<dbReference type="SUPFAM" id="SSF57903">
    <property type="entry name" value="FYVE/PHD zinc finger"/>
    <property type="match status" value="1"/>
</dbReference>
<evidence type="ECO:0000313" key="9">
    <source>
        <dbReference type="Proteomes" id="UP001154282"/>
    </source>
</evidence>
<evidence type="ECO:0000256" key="1">
    <source>
        <dbReference type="ARBA" id="ARBA00004123"/>
    </source>
</evidence>
<feature type="compositionally biased region" description="Polar residues" evidence="6">
    <location>
        <begin position="11"/>
        <end position="26"/>
    </location>
</feature>
<evidence type="ECO:0000256" key="3">
    <source>
        <dbReference type="ARBA" id="ARBA00022771"/>
    </source>
</evidence>
<dbReference type="EMBL" id="CAMGYJ010000011">
    <property type="protein sequence ID" value="CAI0558001.1"/>
    <property type="molecule type" value="Genomic_DNA"/>
</dbReference>
<dbReference type="GO" id="GO:0005634">
    <property type="term" value="C:nucleus"/>
    <property type="evidence" value="ECO:0007669"/>
    <property type="project" value="UniProtKB-SubCell"/>
</dbReference>
<evidence type="ECO:0000313" key="8">
    <source>
        <dbReference type="EMBL" id="CAI0558001.1"/>
    </source>
</evidence>
<dbReference type="Gene3D" id="3.30.40.10">
    <property type="entry name" value="Zinc/RING finger domain, C3HC4 (zinc finger)"/>
    <property type="match status" value="1"/>
</dbReference>
<feature type="region of interest" description="Disordered" evidence="6">
    <location>
        <begin position="183"/>
        <end position="205"/>
    </location>
</feature>
<dbReference type="InterPro" id="IPR019787">
    <property type="entry name" value="Znf_PHD-finger"/>
</dbReference>
<feature type="region of interest" description="Disordered" evidence="6">
    <location>
        <begin position="1"/>
        <end position="26"/>
    </location>
</feature>
<dbReference type="PROSITE" id="PS50016">
    <property type="entry name" value="ZF_PHD_2"/>
    <property type="match status" value="1"/>
</dbReference>
<keyword evidence="3 5" id="KW-0863">Zinc-finger</keyword>
<evidence type="ECO:0000256" key="4">
    <source>
        <dbReference type="ARBA" id="ARBA00022833"/>
    </source>
</evidence>
<organism evidence="8 9">
    <name type="scientific">Linum tenue</name>
    <dbReference type="NCBI Taxonomy" id="586396"/>
    <lineage>
        <taxon>Eukaryota</taxon>
        <taxon>Viridiplantae</taxon>
        <taxon>Streptophyta</taxon>
        <taxon>Embryophyta</taxon>
        <taxon>Tracheophyta</taxon>
        <taxon>Spermatophyta</taxon>
        <taxon>Magnoliopsida</taxon>
        <taxon>eudicotyledons</taxon>
        <taxon>Gunneridae</taxon>
        <taxon>Pentapetalae</taxon>
        <taxon>rosids</taxon>
        <taxon>fabids</taxon>
        <taxon>Malpighiales</taxon>
        <taxon>Linaceae</taxon>
        <taxon>Linum</taxon>
    </lineage>
</organism>
<dbReference type="PANTHER" id="PTHR45915">
    <property type="entry name" value="TRANSCRIPTION INTERMEDIARY FACTOR"/>
    <property type="match status" value="1"/>
</dbReference>
<accession>A0AAV0RL87</accession>
<evidence type="ECO:0000256" key="6">
    <source>
        <dbReference type="SAM" id="MobiDB-lite"/>
    </source>
</evidence>
<keyword evidence="2" id="KW-0479">Metal-binding</keyword>
<feature type="domain" description="PHD-type" evidence="7">
    <location>
        <begin position="265"/>
        <end position="315"/>
    </location>
</feature>
<dbReference type="Pfam" id="PF00628">
    <property type="entry name" value="PHD"/>
    <property type="match status" value="1"/>
</dbReference>
<proteinExistence type="predicted"/>
<comment type="caution">
    <text evidence="8">The sequence shown here is derived from an EMBL/GenBank/DDBJ whole genome shotgun (WGS) entry which is preliminary data.</text>
</comment>
<protein>
    <recommendedName>
        <fullName evidence="7">PHD-type domain-containing protein</fullName>
    </recommendedName>
</protein>
<dbReference type="Proteomes" id="UP001154282">
    <property type="component" value="Unassembled WGS sequence"/>
</dbReference>
<reference evidence="8" key="1">
    <citation type="submission" date="2022-08" db="EMBL/GenBank/DDBJ databases">
        <authorList>
            <person name="Gutierrez-Valencia J."/>
        </authorList>
    </citation>
    <scope>NUCLEOTIDE SEQUENCE</scope>
</reference>
<sequence length="381" mass="42198">MVISPNKLHESTGQSNEEDSTQQQRPSIFTNLSGITAPMLVYEKRKLSQPSTIANASEITAPVHVYKRRKLPQPSSSTNVSEITAPMHVYKRRKLPQLSDNTNVSAPIHVCKRRKLWQPSTSTDVSEITAPMLCYKRRKLLQASPMANVSKITEPTLVYKRRKVTQPSSMLVYNRRKVKRGKNSFRSSLSHSVNDSCSCSPSRSNVDFNSAWLSKEGEDDTAESSSSSASGRDICLSILVRHGVIKEVLPCRASGPRIGIGGMGCRRCRVCSRSDSTNRMLLCDDCEAAFHLSCINPRISVVPVDEWFCHSCLTKKKPKVWKEAAECAYIIDGVKGSLRSVSASGPSPIDLMLSDDEPYASHARIGKRFQAEVPDWSGPVL</sequence>
<evidence type="ECO:0000256" key="5">
    <source>
        <dbReference type="PROSITE-ProRule" id="PRU00146"/>
    </source>
</evidence>
<dbReference type="GO" id="GO:0008270">
    <property type="term" value="F:zinc ion binding"/>
    <property type="evidence" value="ECO:0007669"/>
    <property type="project" value="UniProtKB-KW"/>
</dbReference>
<feature type="compositionally biased region" description="Polar residues" evidence="6">
    <location>
        <begin position="184"/>
        <end position="205"/>
    </location>
</feature>
<comment type="subcellular location">
    <subcellularLocation>
        <location evidence="1">Nucleus</location>
    </subcellularLocation>
</comment>
<gene>
    <name evidence="8" type="ORF">LITE_LOCUS48574</name>
</gene>
<dbReference type="GO" id="GO:0000785">
    <property type="term" value="C:chromatin"/>
    <property type="evidence" value="ECO:0007669"/>
    <property type="project" value="TreeGrafter"/>
</dbReference>
<dbReference type="SMART" id="SM00249">
    <property type="entry name" value="PHD"/>
    <property type="match status" value="1"/>
</dbReference>
<dbReference type="InterPro" id="IPR001965">
    <property type="entry name" value="Znf_PHD"/>
</dbReference>
<keyword evidence="9" id="KW-1185">Reference proteome</keyword>
<dbReference type="InterPro" id="IPR013083">
    <property type="entry name" value="Znf_RING/FYVE/PHD"/>
</dbReference>